<sequence>MLSMLPGGYLGEARVTQQALASQALAGQASAEAPLDEVRRTPIDRIDHAVSATIVRRIVRREAERAEVTPFSSGI</sequence>
<dbReference type="Proteomes" id="UP000609879">
    <property type="component" value="Unassembled WGS sequence"/>
</dbReference>
<keyword evidence="2" id="KW-1185">Reference proteome</keyword>
<proteinExistence type="predicted"/>
<name>A0ABQ3Y9P3_9ACTN</name>
<organism evidence="1 2">
    <name type="scientific">Paractinoplanes deccanensis</name>
    <dbReference type="NCBI Taxonomy" id="113561"/>
    <lineage>
        <taxon>Bacteria</taxon>
        <taxon>Bacillati</taxon>
        <taxon>Actinomycetota</taxon>
        <taxon>Actinomycetes</taxon>
        <taxon>Micromonosporales</taxon>
        <taxon>Micromonosporaceae</taxon>
        <taxon>Paractinoplanes</taxon>
    </lineage>
</organism>
<evidence type="ECO:0000313" key="2">
    <source>
        <dbReference type="Proteomes" id="UP000609879"/>
    </source>
</evidence>
<evidence type="ECO:0000313" key="1">
    <source>
        <dbReference type="EMBL" id="GID76709.1"/>
    </source>
</evidence>
<gene>
    <name evidence="1" type="ORF">Ade02nite_53500</name>
</gene>
<accession>A0ABQ3Y9P3</accession>
<reference evidence="1 2" key="1">
    <citation type="submission" date="2021-01" db="EMBL/GenBank/DDBJ databases">
        <title>Whole genome shotgun sequence of Actinoplanes deccanensis NBRC 13994.</title>
        <authorList>
            <person name="Komaki H."/>
            <person name="Tamura T."/>
        </authorList>
    </citation>
    <scope>NUCLEOTIDE SEQUENCE [LARGE SCALE GENOMIC DNA]</scope>
    <source>
        <strain evidence="1 2">NBRC 13994</strain>
    </source>
</reference>
<protein>
    <submittedName>
        <fullName evidence="1">Uncharacterized protein</fullName>
    </submittedName>
</protein>
<dbReference type="EMBL" id="BOMI01000107">
    <property type="protein sequence ID" value="GID76709.1"/>
    <property type="molecule type" value="Genomic_DNA"/>
</dbReference>
<comment type="caution">
    <text evidence="1">The sequence shown here is derived from an EMBL/GenBank/DDBJ whole genome shotgun (WGS) entry which is preliminary data.</text>
</comment>